<keyword evidence="10" id="KW-1185">Reference proteome</keyword>
<evidence type="ECO:0000256" key="7">
    <source>
        <dbReference type="SAM" id="Phobius"/>
    </source>
</evidence>
<protein>
    <recommendedName>
        <fullName evidence="8">Rhodopsin domain-containing protein</fullName>
    </recommendedName>
</protein>
<dbReference type="AlphaFoldDB" id="A0AA35LU20"/>
<proteinExistence type="inferred from homology"/>
<organism evidence="9 10">
    <name type="scientific">Clonostachys chloroleuca</name>
    <dbReference type="NCBI Taxonomy" id="1926264"/>
    <lineage>
        <taxon>Eukaryota</taxon>
        <taxon>Fungi</taxon>
        <taxon>Dikarya</taxon>
        <taxon>Ascomycota</taxon>
        <taxon>Pezizomycotina</taxon>
        <taxon>Sordariomycetes</taxon>
        <taxon>Hypocreomycetidae</taxon>
        <taxon>Hypocreales</taxon>
        <taxon>Bionectriaceae</taxon>
        <taxon>Clonostachys</taxon>
    </lineage>
</organism>
<feature type="transmembrane region" description="Helical" evidence="7">
    <location>
        <begin position="48"/>
        <end position="66"/>
    </location>
</feature>
<feature type="domain" description="Rhodopsin" evidence="8">
    <location>
        <begin position="32"/>
        <end position="290"/>
    </location>
</feature>
<evidence type="ECO:0000256" key="2">
    <source>
        <dbReference type="ARBA" id="ARBA00022692"/>
    </source>
</evidence>
<gene>
    <name evidence="9" type="ORF">CCHLO57077_00017708</name>
</gene>
<dbReference type="InterPro" id="IPR049326">
    <property type="entry name" value="Rhodopsin_dom_fungi"/>
</dbReference>
<feature type="transmembrane region" description="Helical" evidence="7">
    <location>
        <begin position="224"/>
        <end position="245"/>
    </location>
</feature>
<dbReference type="GO" id="GO:0016020">
    <property type="term" value="C:membrane"/>
    <property type="evidence" value="ECO:0007669"/>
    <property type="project" value="UniProtKB-SubCell"/>
</dbReference>
<comment type="similarity">
    <text evidence="5">Belongs to the SAT4 family.</text>
</comment>
<dbReference type="EMBL" id="CABFNP030000663">
    <property type="protein sequence ID" value="CAI6076648.1"/>
    <property type="molecule type" value="Genomic_DNA"/>
</dbReference>
<dbReference type="Pfam" id="PF20684">
    <property type="entry name" value="Fung_rhodopsin"/>
    <property type="match status" value="1"/>
</dbReference>
<feature type="transmembrane region" description="Helical" evidence="7">
    <location>
        <begin position="188"/>
        <end position="212"/>
    </location>
</feature>
<dbReference type="Proteomes" id="UP001160390">
    <property type="component" value="Unassembled WGS sequence"/>
</dbReference>
<dbReference type="PANTHER" id="PTHR33048:SF123">
    <property type="entry name" value="INTEGRAL MEMBRANE PROTEIN"/>
    <property type="match status" value="1"/>
</dbReference>
<evidence type="ECO:0000256" key="3">
    <source>
        <dbReference type="ARBA" id="ARBA00022989"/>
    </source>
</evidence>
<feature type="transmembrane region" description="Helical" evidence="7">
    <location>
        <begin position="12"/>
        <end position="36"/>
    </location>
</feature>
<reference evidence="9" key="1">
    <citation type="submission" date="2023-01" db="EMBL/GenBank/DDBJ databases">
        <authorList>
            <person name="Piombo E."/>
        </authorList>
    </citation>
    <scope>NUCLEOTIDE SEQUENCE</scope>
</reference>
<feature type="compositionally biased region" description="Polar residues" evidence="6">
    <location>
        <begin position="303"/>
        <end position="316"/>
    </location>
</feature>
<keyword evidence="4 7" id="KW-0472">Membrane</keyword>
<evidence type="ECO:0000259" key="8">
    <source>
        <dbReference type="Pfam" id="PF20684"/>
    </source>
</evidence>
<sequence length="391" mass="42886">MYVGSIYVPPQNYPLIGVGFTFTILGVVTVCLRVFTRGWLIKHFGTDDALIVFSGLSSIGFFVGAMERMSSSKPPPVLDCRMATLTILKQEVRYGLNQPADPDLAAPFQLATYASMTCYNICHMFVKLSIALGCLRVFTTPIARQVFLGLLIYLAIYGPFCVLLSVFTCWPVNKYWKDSVEGKCLDRVTLRLAFAGVNIFNDLALVCAPLPLLNRLQMASKMKYILMGVFAAGGVASAVAIVRFYSLWSFGQVPLTERPSKGMEIALWSCLESNLTIICACVPSLNPLLIRLLPGFITSSGRSRSLGQGYTPNHRTPLSRANSSWRRSRRNPDPSDSGAETGPKGIQVEQSFELGHIVVPDDDSEKNLVTSTATAQYHSEISIQAGKSNAR</sequence>
<accession>A0AA35LU20</accession>
<dbReference type="InterPro" id="IPR052337">
    <property type="entry name" value="SAT4-like"/>
</dbReference>
<comment type="subcellular location">
    <subcellularLocation>
        <location evidence="1">Membrane</location>
        <topology evidence="1">Multi-pass membrane protein</topology>
    </subcellularLocation>
</comment>
<evidence type="ECO:0000313" key="10">
    <source>
        <dbReference type="Proteomes" id="UP001160390"/>
    </source>
</evidence>
<feature type="transmembrane region" description="Helical" evidence="7">
    <location>
        <begin position="110"/>
        <end position="135"/>
    </location>
</feature>
<dbReference type="PANTHER" id="PTHR33048">
    <property type="entry name" value="PTH11-LIKE INTEGRAL MEMBRANE PROTEIN (AFU_ORTHOLOGUE AFUA_5G11245)"/>
    <property type="match status" value="1"/>
</dbReference>
<evidence type="ECO:0000256" key="5">
    <source>
        <dbReference type="ARBA" id="ARBA00038359"/>
    </source>
</evidence>
<feature type="region of interest" description="Disordered" evidence="6">
    <location>
        <begin position="303"/>
        <end position="344"/>
    </location>
</feature>
<comment type="caution">
    <text evidence="9">The sequence shown here is derived from an EMBL/GenBank/DDBJ whole genome shotgun (WGS) entry which is preliminary data.</text>
</comment>
<name>A0AA35LU20_9HYPO</name>
<evidence type="ECO:0000256" key="4">
    <source>
        <dbReference type="ARBA" id="ARBA00023136"/>
    </source>
</evidence>
<feature type="transmembrane region" description="Helical" evidence="7">
    <location>
        <begin position="147"/>
        <end position="168"/>
    </location>
</feature>
<keyword evidence="3 7" id="KW-1133">Transmembrane helix</keyword>
<evidence type="ECO:0000256" key="1">
    <source>
        <dbReference type="ARBA" id="ARBA00004141"/>
    </source>
</evidence>
<evidence type="ECO:0000256" key="6">
    <source>
        <dbReference type="SAM" id="MobiDB-lite"/>
    </source>
</evidence>
<evidence type="ECO:0000313" key="9">
    <source>
        <dbReference type="EMBL" id="CAI6076648.1"/>
    </source>
</evidence>
<keyword evidence="2 7" id="KW-0812">Transmembrane</keyword>